<dbReference type="Proteomes" id="UP000010473">
    <property type="component" value="Chromosome"/>
</dbReference>
<dbReference type="Pfam" id="PF00480">
    <property type="entry name" value="ROK"/>
    <property type="match status" value="1"/>
</dbReference>
<dbReference type="RefSeq" id="WP_015195610.1">
    <property type="nucleotide sequence ID" value="NC_019748.1"/>
</dbReference>
<keyword evidence="2" id="KW-0808">Transferase</keyword>
<sequence length="300" mass="30900">MSELSVIGIDLGGTAIKLGCFLQDGTCTESTSIPTPQPSTPIAVIDAIALAVIKLNQTNHCQAIGLGTPGPTDANGRIAQVAINLAGWQDVPLADWLESKTALPTVLANDANCAGLGEAWLGAGKRFKNLILLTLGTGVGGAIILDGKLFTGHLGAAGELGLITLYPDGYPCNSGNQGSLEQYTSIAAIRRATGKQPVELGKLAQAGDREALEFWQSYGKLLGIGLASLIYVLTPEAIIIGGGISASAEFFLPATLAEIEKRVLPSSRVDLELLVAQLGNKAGMVGAAKLAWQMLAAKSG</sequence>
<dbReference type="PANTHER" id="PTHR18964:SF149">
    <property type="entry name" value="BIFUNCTIONAL UDP-N-ACETYLGLUCOSAMINE 2-EPIMERASE_N-ACETYLMANNOSAMINE KINASE"/>
    <property type="match status" value="1"/>
</dbReference>
<dbReference type="PANTHER" id="PTHR18964">
    <property type="entry name" value="ROK (REPRESSOR, ORF, KINASE) FAMILY"/>
    <property type="match status" value="1"/>
</dbReference>
<dbReference type="PATRIC" id="fig|111780.3.peg.4648"/>
<keyword evidence="3" id="KW-1185">Reference proteome</keyword>
<evidence type="ECO:0000313" key="2">
    <source>
        <dbReference type="EMBL" id="AFZ37956.1"/>
    </source>
</evidence>
<protein>
    <submittedName>
        <fullName evidence="2">Glucokinase</fullName>
        <ecNumber evidence="2">2.7.1.2</ecNumber>
    </submittedName>
</protein>
<dbReference type="STRING" id="111780.Sta7437_4492"/>
<reference evidence="3" key="1">
    <citation type="journal article" date="2013" name="Proc. Natl. Acad. Sci. U.S.A.">
        <title>Improving the coverage of the cyanobacterial phylum using diversity-driven genome sequencing.</title>
        <authorList>
            <person name="Shih P.M."/>
            <person name="Wu D."/>
            <person name="Latifi A."/>
            <person name="Axen S.D."/>
            <person name="Fewer D.P."/>
            <person name="Talla E."/>
            <person name="Calteau A."/>
            <person name="Cai F."/>
            <person name="Tandeau de Marsac N."/>
            <person name="Rippka R."/>
            <person name="Herdman M."/>
            <person name="Sivonen K."/>
            <person name="Coursin T."/>
            <person name="Laurent T."/>
            <person name="Goodwin L."/>
            <person name="Nolan M."/>
            <person name="Davenport K.W."/>
            <person name="Han C.S."/>
            <person name="Rubin E.M."/>
            <person name="Eisen J.A."/>
            <person name="Woyke T."/>
            <person name="Gugger M."/>
            <person name="Kerfeld C.A."/>
        </authorList>
    </citation>
    <scope>NUCLEOTIDE SEQUENCE [LARGE SCALE GENOMIC DNA]</scope>
    <source>
        <strain evidence="3">ATCC 29371 / PCC 7437</strain>
    </source>
</reference>
<dbReference type="eggNOG" id="COG1940">
    <property type="taxonomic scope" value="Bacteria"/>
</dbReference>
<dbReference type="InterPro" id="IPR000600">
    <property type="entry name" value="ROK"/>
</dbReference>
<gene>
    <name evidence="2" type="ordered locus">Sta7437_4492</name>
</gene>
<dbReference type="InterPro" id="IPR043129">
    <property type="entry name" value="ATPase_NBD"/>
</dbReference>
<evidence type="ECO:0000313" key="3">
    <source>
        <dbReference type="Proteomes" id="UP000010473"/>
    </source>
</evidence>
<dbReference type="GO" id="GO:0004340">
    <property type="term" value="F:glucokinase activity"/>
    <property type="evidence" value="ECO:0007669"/>
    <property type="project" value="UniProtKB-EC"/>
</dbReference>
<organism evidence="2 3">
    <name type="scientific">Stanieria cyanosphaera (strain ATCC 29371 / PCC 7437)</name>
    <dbReference type="NCBI Taxonomy" id="111780"/>
    <lineage>
        <taxon>Bacteria</taxon>
        <taxon>Bacillati</taxon>
        <taxon>Cyanobacteriota</taxon>
        <taxon>Cyanophyceae</taxon>
        <taxon>Pleurocapsales</taxon>
        <taxon>Dermocarpellaceae</taxon>
        <taxon>Stanieria</taxon>
    </lineage>
</organism>
<name>K9Y0P1_STAC7</name>
<dbReference type="AlphaFoldDB" id="K9Y0P1"/>
<comment type="similarity">
    <text evidence="1">Belongs to the ROK (NagC/XylR) family.</text>
</comment>
<dbReference type="SUPFAM" id="SSF53067">
    <property type="entry name" value="Actin-like ATPase domain"/>
    <property type="match status" value="1"/>
</dbReference>
<accession>K9Y0P1</accession>
<dbReference type="Gene3D" id="3.30.420.40">
    <property type="match status" value="2"/>
</dbReference>
<dbReference type="OrthoDB" id="9810372at2"/>
<dbReference type="EMBL" id="CP003653">
    <property type="protein sequence ID" value="AFZ37956.1"/>
    <property type="molecule type" value="Genomic_DNA"/>
</dbReference>
<dbReference type="CDD" id="cd24068">
    <property type="entry name" value="ASKHA_NBD_ROK_FnNanK-like"/>
    <property type="match status" value="1"/>
</dbReference>
<dbReference type="EC" id="2.7.1.2" evidence="2"/>
<evidence type="ECO:0000256" key="1">
    <source>
        <dbReference type="ARBA" id="ARBA00006479"/>
    </source>
</evidence>
<proteinExistence type="inferred from homology"/>
<dbReference type="KEGG" id="scs:Sta7437_4492"/>
<dbReference type="HOGENOM" id="CLU_036604_0_2_3"/>